<feature type="region of interest" description="Disordered" evidence="1">
    <location>
        <begin position="1"/>
        <end position="101"/>
    </location>
</feature>
<feature type="transmembrane region" description="Helical" evidence="2">
    <location>
        <begin position="195"/>
        <end position="216"/>
    </location>
</feature>
<accession>A0ABR1YJG2</accession>
<keyword evidence="2" id="KW-0812">Transmembrane</keyword>
<feature type="compositionally biased region" description="Low complexity" evidence="1">
    <location>
        <begin position="90"/>
        <end position="99"/>
    </location>
</feature>
<feature type="transmembrane region" description="Helical" evidence="2">
    <location>
        <begin position="167"/>
        <end position="188"/>
    </location>
</feature>
<dbReference type="Proteomes" id="UP001492380">
    <property type="component" value="Unassembled WGS sequence"/>
</dbReference>
<reference evidence="3 4" key="1">
    <citation type="submission" date="2024-04" db="EMBL/GenBank/DDBJ databases">
        <title>Phyllosticta paracitricarpa is synonymous to the EU quarantine fungus P. citricarpa based on phylogenomic analyses.</title>
        <authorList>
            <consortium name="Lawrence Berkeley National Laboratory"/>
            <person name="Van Ingen-Buijs V.A."/>
            <person name="Van Westerhoven A.C."/>
            <person name="Haridas S."/>
            <person name="Skiadas P."/>
            <person name="Martin F."/>
            <person name="Groenewald J.Z."/>
            <person name="Crous P.W."/>
            <person name="Seidl M.F."/>
        </authorList>
    </citation>
    <scope>NUCLEOTIDE SEQUENCE [LARGE SCALE GENOMIC DNA]</scope>
    <source>
        <strain evidence="3 4">CBS 123374</strain>
    </source>
</reference>
<keyword evidence="4" id="KW-1185">Reference proteome</keyword>
<gene>
    <name evidence="3" type="ORF">HDK90DRAFT_467161</name>
</gene>
<keyword evidence="2" id="KW-1133">Transmembrane helix</keyword>
<evidence type="ECO:0000313" key="3">
    <source>
        <dbReference type="EMBL" id="KAK8231949.1"/>
    </source>
</evidence>
<keyword evidence="2" id="KW-0472">Membrane</keyword>
<dbReference type="EMBL" id="JBBWRZ010000007">
    <property type="protein sequence ID" value="KAK8231949.1"/>
    <property type="molecule type" value="Genomic_DNA"/>
</dbReference>
<comment type="caution">
    <text evidence="3">The sequence shown here is derived from an EMBL/GenBank/DDBJ whole genome shotgun (WGS) entry which is preliminary data.</text>
</comment>
<feature type="transmembrane region" description="Helical" evidence="2">
    <location>
        <begin position="138"/>
        <end position="161"/>
    </location>
</feature>
<sequence>METGVMSELQGPERHDSLDLDWPLRPPPPPPPPRQPLQPRREWPQSLRSHRSQRSTRSAPDDSQLPPPPYRFIDDSNDPVPTPQVYRTYESSTETSTSEGISGLFARRRHGFKPPGHRSFSGLQLEMTARPIYRSHKIVRATIFVTLLVAVVAASLTAAFLPGEWRQTIGSVLMLLTHFATVAELVLVRLPVSKLAIASYVLSFGCTCLGAVLTFLRLVNPRMAAVELVLIISIH</sequence>
<evidence type="ECO:0000256" key="1">
    <source>
        <dbReference type="SAM" id="MobiDB-lite"/>
    </source>
</evidence>
<evidence type="ECO:0000313" key="4">
    <source>
        <dbReference type="Proteomes" id="UP001492380"/>
    </source>
</evidence>
<proteinExistence type="predicted"/>
<evidence type="ECO:0000256" key="2">
    <source>
        <dbReference type="SAM" id="Phobius"/>
    </source>
</evidence>
<feature type="compositionally biased region" description="Pro residues" evidence="1">
    <location>
        <begin position="24"/>
        <end position="36"/>
    </location>
</feature>
<name>A0ABR1YJG2_9PEZI</name>
<protein>
    <recommendedName>
        <fullName evidence="5">Transmembrane protein</fullName>
    </recommendedName>
</protein>
<organism evidence="3 4">
    <name type="scientific">Phyllosticta capitalensis</name>
    <dbReference type="NCBI Taxonomy" id="121624"/>
    <lineage>
        <taxon>Eukaryota</taxon>
        <taxon>Fungi</taxon>
        <taxon>Dikarya</taxon>
        <taxon>Ascomycota</taxon>
        <taxon>Pezizomycotina</taxon>
        <taxon>Dothideomycetes</taxon>
        <taxon>Dothideomycetes incertae sedis</taxon>
        <taxon>Botryosphaeriales</taxon>
        <taxon>Phyllostictaceae</taxon>
        <taxon>Phyllosticta</taxon>
    </lineage>
</organism>
<evidence type="ECO:0008006" key="5">
    <source>
        <dbReference type="Google" id="ProtNLM"/>
    </source>
</evidence>